<dbReference type="STRING" id="294747.C5M246"/>
<evidence type="ECO:0000256" key="7">
    <source>
        <dbReference type="SAM" id="MobiDB-lite"/>
    </source>
</evidence>
<dbReference type="EMBL" id="GG692395">
    <property type="protein sequence ID" value="EER35396.1"/>
    <property type="molecule type" value="Genomic_DNA"/>
</dbReference>
<dbReference type="PANTHER" id="PTHR31668:SF26">
    <property type="entry name" value="GLUCOSE TRANSPORT TRANSCRIPTION REGULATOR RGT1-RELATED"/>
    <property type="match status" value="1"/>
</dbReference>
<feature type="region of interest" description="Disordered" evidence="7">
    <location>
        <begin position="135"/>
        <end position="359"/>
    </location>
</feature>
<dbReference type="PROSITE" id="PS50048">
    <property type="entry name" value="ZN2_CY6_FUNGAL_2"/>
    <property type="match status" value="1"/>
</dbReference>
<keyword evidence="6" id="KW-0539">Nucleus</keyword>
<dbReference type="InterPro" id="IPR001138">
    <property type="entry name" value="Zn2Cys6_DnaBD"/>
</dbReference>
<evidence type="ECO:0000313" key="10">
    <source>
        <dbReference type="Proteomes" id="UP000002037"/>
    </source>
</evidence>
<dbReference type="VEuPathDB" id="FungiDB:CTRG_00135"/>
<dbReference type="AlphaFoldDB" id="C5M246"/>
<feature type="compositionally biased region" description="Polar residues" evidence="7">
    <location>
        <begin position="1"/>
        <end position="12"/>
    </location>
</feature>
<evidence type="ECO:0000259" key="8">
    <source>
        <dbReference type="PROSITE" id="PS50048"/>
    </source>
</evidence>
<evidence type="ECO:0000256" key="4">
    <source>
        <dbReference type="ARBA" id="ARBA00023125"/>
    </source>
</evidence>
<dbReference type="SUPFAM" id="SSF57701">
    <property type="entry name" value="Zn2/Cys6 DNA-binding domain"/>
    <property type="match status" value="1"/>
</dbReference>
<keyword evidence="5" id="KW-0804">Transcription</keyword>
<keyword evidence="4" id="KW-0238">DNA-binding</keyword>
<feature type="domain" description="Zn(2)-C6 fungal-type" evidence="8">
    <location>
        <begin position="76"/>
        <end position="114"/>
    </location>
</feature>
<dbReference type="GO" id="GO:0000981">
    <property type="term" value="F:DNA-binding transcription factor activity, RNA polymerase II-specific"/>
    <property type="evidence" value="ECO:0007669"/>
    <property type="project" value="InterPro"/>
</dbReference>
<dbReference type="InterPro" id="IPR050797">
    <property type="entry name" value="Carb_Metab_Trans_Reg"/>
</dbReference>
<dbReference type="Proteomes" id="UP000002037">
    <property type="component" value="Unassembled WGS sequence"/>
</dbReference>
<feature type="compositionally biased region" description="Low complexity" evidence="7">
    <location>
        <begin position="13"/>
        <end position="45"/>
    </location>
</feature>
<dbReference type="Pfam" id="PF00172">
    <property type="entry name" value="Zn_clus"/>
    <property type="match status" value="1"/>
</dbReference>
<evidence type="ECO:0000313" key="9">
    <source>
        <dbReference type="EMBL" id="EER35396.1"/>
    </source>
</evidence>
<keyword evidence="2" id="KW-0862">Zinc</keyword>
<dbReference type="HOGENOM" id="CLU_016176_0_0_1"/>
<evidence type="ECO:0000256" key="6">
    <source>
        <dbReference type="ARBA" id="ARBA00023242"/>
    </source>
</evidence>
<feature type="compositionally biased region" description="Polar residues" evidence="7">
    <location>
        <begin position="247"/>
        <end position="260"/>
    </location>
</feature>
<keyword evidence="10" id="KW-1185">Reference proteome</keyword>
<proteinExistence type="predicted"/>
<gene>
    <name evidence="9" type="ORF">CTRG_00135</name>
</gene>
<feature type="compositionally biased region" description="Low complexity" evidence="7">
    <location>
        <begin position="146"/>
        <end position="179"/>
    </location>
</feature>
<dbReference type="SMART" id="SM00066">
    <property type="entry name" value="GAL4"/>
    <property type="match status" value="1"/>
</dbReference>
<dbReference type="InterPro" id="IPR036864">
    <property type="entry name" value="Zn2-C6_fun-type_DNA-bd_sf"/>
</dbReference>
<evidence type="ECO:0000256" key="5">
    <source>
        <dbReference type="ARBA" id="ARBA00023163"/>
    </source>
</evidence>
<dbReference type="GeneID" id="8301215"/>
<evidence type="ECO:0000256" key="1">
    <source>
        <dbReference type="ARBA" id="ARBA00022723"/>
    </source>
</evidence>
<dbReference type="KEGG" id="ctp:CTRG_00135"/>
<feature type="compositionally biased region" description="Polar residues" evidence="7">
    <location>
        <begin position="194"/>
        <end position="222"/>
    </location>
</feature>
<accession>C5M246</accession>
<sequence>MTSTLANQIPSISTMLSNNKNNTTNSTNDNNNTNNMNMNNQNNSSQSPIIHQHLHQPMDSLSPNDPPRKRTKVSRACDPCRRKKIKCNAEYSEVEKRVTKICTNCSKNKEICTFQRTPLKRGPSKGYIRDLEEKIIDKHQSRQRSDSSGSTSTTATIVQPPQQQQQQQQQQIPQAQLQPGISPNIAIIPPGTIPSRQTLPFPQSTASGSGPTPQNQPSNSTIKLPPIINYHGKNVPSPLISKFHQVEPSNPSSPKSQSANIPGILNSTVSNNNNNNNSNPSSSNTTNNENTNSPPIQGPFWKVPYEMPQSSMSRRSSISSVTSGGPPLIHRRSSVESVSSISTNGSRLPSIKPTISNDNNYTSDADSEDFYSVNSFRGGNIHRNSQSLSPRNSISSLSSLNGRLNKTLNFQTNTAGPTSPMVGSPSVQQLQQNQISFSPTQAPVFGGNGVTSPTGATLENNVKIYYTNFHPAFPLLPYDSSFLMSIIHDNRQPPSEWIVEIFHHCLANLINFKSSGIITSVNLFLRAIQSYPFTTNINDNSLILFLSSLMLLNYTVLINGDQYSQGIAITCSIFNDYKICERFVDYCKKPTSHGIDHIAIYFTKLYYCLNLIDDMNCLSLGTLKNINNPMIIKFLNDNKEKFLKADDNSILANSEMINKLSLVKIEYLLTDELNFDQIGFDKNTSDQFMKYFYELIEGKYDFFKFMIYFTRDFKSSNSDDKLNKFNKELIEKVNKITGLILNFANFISGHFHNSNNVIIISPILNLSLIQLIKLIKINKIIIDGIFTNENDHDNELLNKLNNDLSISFNLLNLNLSNLKFGNSIELILKNKITHFYKFNFNGFSKNTTKGKEFWINEIYDVLLPLIIQDFKDGWI</sequence>
<dbReference type="eggNOG" id="ENOG502QRVJ">
    <property type="taxonomic scope" value="Eukaryota"/>
</dbReference>
<reference evidence="9 10" key="1">
    <citation type="journal article" date="2009" name="Nature">
        <title>Evolution of pathogenicity and sexual reproduction in eight Candida genomes.</title>
        <authorList>
            <person name="Butler G."/>
            <person name="Rasmussen M.D."/>
            <person name="Lin M.F."/>
            <person name="Santos M.A."/>
            <person name="Sakthikumar S."/>
            <person name="Munro C.A."/>
            <person name="Rheinbay E."/>
            <person name="Grabherr M."/>
            <person name="Forche A."/>
            <person name="Reedy J.L."/>
            <person name="Agrafioti I."/>
            <person name="Arnaud M.B."/>
            <person name="Bates S."/>
            <person name="Brown A.J."/>
            <person name="Brunke S."/>
            <person name="Costanzo M.C."/>
            <person name="Fitzpatrick D.A."/>
            <person name="de Groot P.W."/>
            <person name="Harris D."/>
            <person name="Hoyer L.L."/>
            <person name="Hube B."/>
            <person name="Klis F.M."/>
            <person name="Kodira C."/>
            <person name="Lennard N."/>
            <person name="Logue M.E."/>
            <person name="Martin R."/>
            <person name="Neiman A.M."/>
            <person name="Nikolaou E."/>
            <person name="Quail M.A."/>
            <person name="Quinn J."/>
            <person name="Santos M.C."/>
            <person name="Schmitzberger F.F."/>
            <person name="Sherlock G."/>
            <person name="Shah P."/>
            <person name="Silverstein K.A."/>
            <person name="Skrzypek M.S."/>
            <person name="Soll D."/>
            <person name="Staggs R."/>
            <person name="Stansfield I."/>
            <person name="Stumpf M.P."/>
            <person name="Sudbery P.E."/>
            <person name="Srikantha T."/>
            <person name="Zeng Q."/>
            <person name="Berman J."/>
            <person name="Berriman M."/>
            <person name="Heitman J."/>
            <person name="Gow N.A."/>
            <person name="Lorenz M.C."/>
            <person name="Birren B.W."/>
            <person name="Kellis M."/>
            <person name="Cuomo C.A."/>
        </authorList>
    </citation>
    <scope>NUCLEOTIDE SEQUENCE [LARGE SCALE GENOMIC DNA]</scope>
    <source>
        <strain evidence="10">ATCC MYA-3404 / T1</strain>
    </source>
</reference>
<dbReference type="OrthoDB" id="5426978at2759"/>
<dbReference type="PANTHER" id="PTHR31668">
    <property type="entry name" value="GLUCOSE TRANSPORT TRANSCRIPTION REGULATOR RGT1-RELATED-RELATED"/>
    <property type="match status" value="1"/>
</dbReference>
<protein>
    <recommendedName>
        <fullName evidence="8">Zn(2)-C6 fungal-type domain-containing protein</fullName>
    </recommendedName>
</protein>
<keyword evidence="3" id="KW-0805">Transcription regulation</keyword>
<feature type="compositionally biased region" description="Basic and acidic residues" evidence="7">
    <location>
        <begin position="135"/>
        <end position="145"/>
    </location>
</feature>
<dbReference type="CDD" id="cd00067">
    <property type="entry name" value="GAL4"/>
    <property type="match status" value="1"/>
</dbReference>
<dbReference type="GO" id="GO:0003677">
    <property type="term" value="F:DNA binding"/>
    <property type="evidence" value="ECO:0007669"/>
    <property type="project" value="UniProtKB-KW"/>
</dbReference>
<feature type="compositionally biased region" description="Polar residues" evidence="7">
    <location>
        <begin position="343"/>
        <end position="359"/>
    </location>
</feature>
<feature type="compositionally biased region" description="Low complexity" evidence="7">
    <location>
        <begin position="310"/>
        <end position="323"/>
    </location>
</feature>
<evidence type="ECO:0000256" key="3">
    <source>
        <dbReference type="ARBA" id="ARBA00023015"/>
    </source>
</evidence>
<dbReference type="GO" id="GO:0008270">
    <property type="term" value="F:zinc ion binding"/>
    <property type="evidence" value="ECO:0007669"/>
    <property type="project" value="InterPro"/>
</dbReference>
<dbReference type="Gene3D" id="4.10.240.10">
    <property type="entry name" value="Zn(2)-C6 fungal-type DNA-binding domain"/>
    <property type="match status" value="1"/>
</dbReference>
<feature type="compositionally biased region" description="Low complexity" evidence="7">
    <location>
        <begin position="266"/>
        <end position="293"/>
    </location>
</feature>
<organism evidence="9 10">
    <name type="scientific">Candida tropicalis (strain ATCC MYA-3404 / T1)</name>
    <name type="common">Yeast</name>
    <dbReference type="NCBI Taxonomy" id="294747"/>
    <lineage>
        <taxon>Eukaryota</taxon>
        <taxon>Fungi</taxon>
        <taxon>Dikarya</taxon>
        <taxon>Ascomycota</taxon>
        <taxon>Saccharomycotina</taxon>
        <taxon>Pichiomycetes</taxon>
        <taxon>Debaryomycetaceae</taxon>
        <taxon>Candida/Lodderomyces clade</taxon>
        <taxon>Candida</taxon>
    </lineage>
</organism>
<keyword evidence="1" id="KW-0479">Metal-binding</keyword>
<evidence type="ECO:0000256" key="2">
    <source>
        <dbReference type="ARBA" id="ARBA00022833"/>
    </source>
</evidence>
<feature type="region of interest" description="Disordered" evidence="7">
    <location>
        <begin position="1"/>
        <end position="76"/>
    </location>
</feature>
<dbReference type="RefSeq" id="XP_002545354.1">
    <property type="nucleotide sequence ID" value="XM_002545308.1"/>
</dbReference>
<name>C5M246_CANTT</name>